<evidence type="ECO:0000256" key="1">
    <source>
        <dbReference type="SAM" id="MobiDB-lite"/>
    </source>
</evidence>
<proteinExistence type="predicted"/>
<keyword evidence="3" id="KW-1185">Reference proteome</keyword>
<comment type="caution">
    <text evidence="2">The sequence shown here is derived from an EMBL/GenBank/DDBJ whole genome shotgun (WGS) entry which is preliminary data.</text>
</comment>
<reference evidence="2" key="1">
    <citation type="submission" date="2021-01" db="EMBL/GenBank/DDBJ databases">
        <title>Whole genome shotgun sequence of Rugosimonospora africana NBRC 104875.</title>
        <authorList>
            <person name="Komaki H."/>
            <person name="Tamura T."/>
        </authorList>
    </citation>
    <scope>NUCLEOTIDE SEQUENCE</scope>
    <source>
        <strain evidence="2">NBRC 104875</strain>
    </source>
</reference>
<name>A0A8J3QZP8_9ACTN</name>
<dbReference type="EMBL" id="BONZ01000077">
    <property type="protein sequence ID" value="GIH19162.1"/>
    <property type="molecule type" value="Genomic_DNA"/>
</dbReference>
<sequence>MYDTGPLPIRVRTFHTSSRRAASGPLARFRGTVRAYASGPGAHRPRTAPADSGHHEAQRLSTLDSAGLGAEIRGRLTLPWPHLDRPAFG</sequence>
<feature type="region of interest" description="Disordered" evidence="1">
    <location>
        <begin position="36"/>
        <end position="57"/>
    </location>
</feature>
<evidence type="ECO:0000313" key="3">
    <source>
        <dbReference type="Proteomes" id="UP000642748"/>
    </source>
</evidence>
<organism evidence="2 3">
    <name type="scientific">Rugosimonospora africana</name>
    <dbReference type="NCBI Taxonomy" id="556532"/>
    <lineage>
        <taxon>Bacteria</taxon>
        <taxon>Bacillati</taxon>
        <taxon>Actinomycetota</taxon>
        <taxon>Actinomycetes</taxon>
        <taxon>Micromonosporales</taxon>
        <taxon>Micromonosporaceae</taxon>
        <taxon>Rugosimonospora</taxon>
    </lineage>
</organism>
<protein>
    <submittedName>
        <fullName evidence="2">Uncharacterized protein</fullName>
    </submittedName>
</protein>
<gene>
    <name evidence="2" type="ORF">Raf01_73340</name>
</gene>
<evidence type="ECO:0000313" key="2">
    <source>
        <dbReference type="EMBL" id="GIH19162.1"/>
    </source>
</evidence>
<accession>A0A8J3QZP8</accession>
<dbReference type="Proteomes" id="UP000642748">
    <property type="component" value="Unassembled WGS sequence"/>
</dbReference>
<dbReference type="AlphaFoldDB" id="A0A8J3QZP8"/>